<protein>
    <submittedName>
        <fullName evidence="1">Uncharacterized protein</fullName>
    </submittedName>
</protein>
<dbReference type="EMBL" id="KZ678142">
    <property type="protein sequence ID" value="PSN61918.1"/>
    <property type="molecule type" value="Genomic_DNA"/>
</dbReference>
<proteinExistence type="predicted"/>
<sequence length="162" mass="18335">MDRRLGPRLWRQPPCCCIAKRTLLLPLRGWLHFPTRDQRFSKRANGRIATQGFFATRQWPRSASGKKQAVLERVLLVTQSSGQCSRWLFATQSREAIYMYASGYCAACGALSRHVSPGRNVPLPINRKPREGVWWGLEPCPCICIAVGQGRRILLLSLLSAR</sequence>
<organism evidence="1 2">
    <name type="scientific">Corynespora cassiicola Philippines</name>
    <dbReference type="NCBI Taxonomy" id="1448308"/>
    <lineage>
        <taxon>Eukaryota</taxon>
        <taxon>Fungi</taxon>
        <taxon>Dikarya</taxon>
        <taxon>Ascomycota</taxon>
        <taxon>Pezizomycotina</taxon>
        <taxon>Dothideomycetes</taxon>
        <taxon>Pleosporomycetidae</taxon>
        <taxon>Pleosporales</taxon>
        <taxon>Corynesporascaceae</taxon>
        <taxon>Corynespora</taxon>
    </lineage>
</organism>
<name>A0A2T2NA43_CORCC</name>
<evidence type="ECO:0000313" key="1">
    <source>
        <dbReference type="EMBL" id="PSN61918.1"/>
    </source>
</evidence>
<evidence type="ECO:0000313" key="2">
    <source>
        <dbReference type="Proteomes" id="UP000240883"/>
    </source>
</evidence>
<keyword evidence="2" id="KW-1185">Reference proteome</keyword>
<reference evidence="1 2" key="1">
    <citation type="journal article" date="2018" name="Front. Microbiol.">
        <title>Genome-Wide Analysis of Corynespora cassiicola Leaf Fall Disease Putative Effectors.</title>
        <authorList>
            <person name="Lopez D."/>
            <person name="Ribeiro S."/>
            <person name="Label P."/>
            <person name="Fumanal B."/>
            <person name="Venisse J.S."/>
            <person name="Kohler A."/>
            <person name="de Oliveira R.R."/>
            <person name="Labutti K."/>
            <person name="Lipzen A."/>
            <person name="Lail K."/>
            <person name="Bauer D."/>
            <person name="Ohm R.A."/>
            <person name="Barry K.W."/>
            <person name="Spatafora J."/>
            <person name="Grigoriev I.V."/>
            <person name="Martin F.M."/>
            <person name="Pujade-Renaud V."/>
        </authorList>
    </citation>
    <scope>NUCLEOTIDE SEQUENCE [LARGE SCALE GENOMIC DNA]</scope>
    <source>
        <strain evidence="1 2">Philippines</strain>
    </source>
</reference>
<gene>
    <name evidence="1" type="ORF">BS50DRAFT_133438</name>
</gene>
<dbReference type="Proteomes" id="UP000240883">
    <property type="component" value="Unassembled WGS sequence"/>
</dbReference>
<accession>A0A2T2NA43</accession>
<dbReference type="AlphaFoldDB" id="A0A2T2NA43"/>